<accession>W6TG48</accession>
<evidence type="ECO:0000256" key="2">
    <source>
        <dbReference type="ARBA" id="ARBA00004459"/>
    </source>
</evidence>
<gene>
    <name evidence="9" type="ORF">BDCR2A_01771</name>
</gene>
<name>W6TG48_9SPIR</name>
<dbReference type="AlphaFoldDB" id="W6TG48"/>
<dbReference type="PATRIC" id="fig|1432657.3.peg.1674"/>
<comment type="caution">
    <text evidence="9">The sequence shown here is derived from an EMBL/GenBank/DDBJ whole genome shotgun (WGS) entry which is preliminary data.</text>
</comment>
<organism evidence="9 10">
    <name type="scientific">Borrelia duttonii CR2A</name>
    <dbReference type="NCBI Taxonomy" id="1432657"/>
    <lineage>
        <taxon>Bacteria</taxon>
        <taxon>Pseudomonadati</taxon>
        <taxon>Spirochaetota</taxon>
        <taxon>Spirochaetia</taxon>
        <taxon>Spirochaetales</taxon>
        <taxon>Borreliaceae</taxon>
        <taxon>Borrelia</taxon>
    </lineage>
</organism>
<dbReference type="Proteomes" id="UP000019148">
    <property type="component" value="Unassembled WGS sequence"/>
</dbReference>
<keyword evidence="7 8" id="KW-0449">Lipoprotein</keyword>
<keyword evidence="5 8" id="KW-0564">Palmitate</keyword>
<keyword evidence="3" id="KW-0732">Signal</keyword>
<keyword evidence="4 8" id="KW-0472">Membrane</keyword>
<evidence type="ECO:0000256" key="4">
    <source>
        <dbReference type="ARBA" id="ARBA00023136"/>
    </source>
</evidence>
<evidence type="ECO:0000256" key="6">
    <source>
        <dbReference type="ARBA" id="ARBA00023237"/>
    </source>
</evidence>
<evidence type="ECO:0000256" key="1">
    <source>
        <dbReference type="ARBA" id="ARBA00003932"/>
    </source>
</evidence>
<comment type="subcellular location">
    <subcellularLocation>
        <location evidence="2 8">Cell outer membrane</location>
        <topology evidence="2 8">Lipid-anchor</topology>
    </subcellularLocation>
</comment>
<reference evidence="9 10" key="1">
    <citation type="submission" date="2013-12" db="EMBL/GenBank/DDBJ databases">
        <title>Comparative genomics of relapsing fever spirochetes.</title>
        <authorList>
            <person name="Schwan T.G."/>
            <person name="Raffel S.J."/>
            <person name="Porcella S.F."/>
        </authorList>
    </citation>
    <scope>NUCLEOTIDE SEQUENCE [LARGE SCALE GENOMIC DNA]</scope>
    <source>
        <strain evidence="9 10">CR2A</strain>
    </source>
</reference>
<evidence type="ECO:0000313" key="9">
    <source>
        <dbReference type="EMBL" id="ETZ17303.1"/>
    </source>
</evidence>
<dbReference type="RefSeq" id="WP_038368146.1">
    <property type="nucleotide sequence ID" value="NZ_AZIT01000067.1"/>
</dbReference>
<evidence type="ECO:0000256" key="5">
    <source>
        <dbReference type="ARBA" id="ARBA00023139"/>
    </source>
</evidence>
<dbReference type="InterPro" id="IPR000680">
    <property type="entry name" value="Borrelia_lipo"/>
</dbReference>
<keyword evidence="6 8" id="KW-0998">Cell outer membrane</keyword>
<dbReference type="GO" id="GO:0009279">
    <property type="term" value="C:cell outer membrane"/>
    <property type="evidence" value="ECO:0007669"/>
    <property type="project" value="UniProtKB-SubCell"/>
</dbReference>
<evidence type="ECO:0000256" key="7">
    <source>
        <dbReference type="ARBA" id="ARBA00023288"/>
    </source>
</evidence>
<dbReference type="EMBL" id="AZIT01000067">
    <property type="protein sequence ID" value="ETZ17303.1"/>
    <property type="molecule type" value="Genomic_DNA"/>
</dbReference>
<sequence length="347" mass="34713">MIMMMMVVVMGCNSGGVGGGAGAAGAAGGGGRGLSGAMMEVGRSAENAFYAFLELVSDVLGLKVTKDTKRSDVGEYFNSLGGKLGEASGELEKVANEATSGIDKSDASKNPIRVAVEVAKGVLATLKGHLNSLKDIGDSEKVGVAVSQNQGVASAELELKKAYNAFKGIVDTAELEGVAKPKVGDIAVKIDNANNKDGAKVLAAGANAGAAVGEKAAAIVSSVSGEEILAAIVKSEESDAAVGANATAATSALSFAKGGANAAHLAQDVALAGSVSGGIALRSLIKAGKLAAHDNDDDKIVQSVGISATNKLLVAVENIIKKTVKNVLEKVKQEVDKARVPKASGQQ</sequence>
<dbReference type="SUPFAM" id="SSF74748">
    <property type="entry name" value="Variable surface antigen VlsE"/>
    <property type="match status" value="1"/>
</dbReference>
<evidence type="ECO:0000256" key="8">
    <source>
        <dbReference type="RuleBase" id="RU363105"/>
    </source>
</evidence>
<evidence type="ECO:0000256" key="3">
    <source>
        <dbReference type="ARBA" id="ARBA00022729"/>
    </source>
</evidence>
<comment type="function">
    <text evidence="1 8">The Vlp and Vsp proteins are antigenically distinct proteins, only one vlp or vsp gene is transcriptionally active at any one time. Switching between these genes is a mechanism of host immune response evasion.</text>
</comment>
<evidence type="ECO:0000313" key="10">
    <source>
        <dbReference type="Proteomes" id="UP000019148"/>
    </source>
</evidence>
<protein>
    <recommendedName>
        <fullName evidence="8">Variable large protein</fullName>
    </recommendedName>
</protein>
<proteinExistence type="predicted"/>
<dbReference type="Pfam" id="PF00921">
    <property type="entry name" value="Lipoprotein_2"/>
    <property type="match status" value="1"/>
</dbReference>